<dbReference type="Pfam" id="PF08534">
    <property type="entry name" value="Redoxin"/>
    <property type="match status" value="1"/>
</dbReference>
<evidence type="ECO:0000313" key="3">
    <source>
        <dbReference type="EMBL" id="MCW1915243.1"/>
    </source>
</evidence>
<proteinExistence type="predicted"/>
<dbReference type="Gene3D" id="3.40.30.10">
    <property type="entry name" value="Glutaredoxin"/>
    <property type="match status" value="1"/>
</dbReference>
<dbReference type="InterPro" id="IPR013766">
    <property type="entry name" value="Thioredoxin_domain"/>
</dbReference>
<dbReference type="CDD" id="cd02966">
    <property type="entry name" value="TlpA_like_family"/>
    <property type="match status" value="1"/>
</dbReference>
<dbReference type="PANTHER" id="PTHR42852">
    <property type="entry name" value="THIOL:DISULFIDE INTERCHANGE PROTEIN DSBE"/>
    <property type="match status" value="1"/>
</dbReference>
<dbReference type="PROSITE" id="PS51352">
    <property type="entry name" value="THIOREDOXIN_2"/>
    <property type="match status" value="1"/>
</dbReference>
<dbReference type="Proteomes" id="UP001165653">
    <property type="component" value="Unassembled WGS sequence"/>
</dbReference>
<reference evidence="3" key="1">
    <citation type="submission" date="2022-10" db="EMBL/GenBank/DDBJ databases">
        <title>Luteolibacter sp. GHJ8, whole genome shotgun sequencing project.</title>
        <authorList>
            <person name="Zhao G."/>
            <person name="Shen L."/>
        </authorList>
    </citation>
    <scope>NUCLEOTIDE SEQUENCE</scope>
    <source>
        <strain evidence="3">GHJ8</strain>
    </source>
</reference>
<feature type="chain" id="PRO_5047097513" evidence="1">
    <location>
        <begin position="20"/>
        <end position="384"/>
    </location>
</feature>
<accession>A0ABT3G5Z1</accession>
<organism evidence="3 4">
    <name type="scientific">Luteolibacter rhizosphaerae</name>
    <dbReference type="NCBI Taxonomy" id="2989719"/>
    <lineage>
        <taxon>Bacteria</taxon>
        <taxon>Pseudomonadati</taxon>
        <taxon>Verrucomicrobiota</taxon>
        <taxon>Verrucomicrobiia</taxon>
        <taxon>Verrucomicrobiales</taxon>
        <taxon>Verrucomicrobiaceae</taxon>
        <taxon>Luteolibacter</taxon>
    </lineage>
</organism>
<keyword evidence="4" id="KW-1185">Reference proteome</keyword>
<dbReference type="EMBL" id="JAPDDR010000008">
    <property type="protein sequence ID" value="MCW1915243.1"/>
    <property type="molecule type" value="Genomic_DNA"/>
</dbReference>
<evidence type="ECO:0000313" key="4">
    <source>
        <dbReference type="Proteomes" id="UP001165653"/>
    </source>
</evidence>
<dbReference type="InterPro" id="IPR036249">
    <property type="entry name" value="Thioredoxin-like_sf"/>
</dbReference>
<dbReference type="RefSeq" id="WP_264514784.1">
    <property type="nucleotide sequence ID" value="NZ_JAPDDR010000008.1"/>
</dbReference>
<dbReference type="PANTHER" id="PTHR42852:SF13">
    <property type="entry name" value="PROTEIN DIPZ"/>
    <property type="match status" value="1"/>
</dbReference>
<dbReference type="InterPro" id="IPR013740">
    <property type="entry name" value="Redoxin"/>
</dbReference>
<dbReference type="InterPro" id="IPR050553">
    <property type="entry name" value="Thioredoxin_ResA/DsbE_sf"/>
</dbReference>
<gene>
    <name evidence="3" type="ORF">OJ996_16775</name>
</gene>
<feature type="signal peptide" evidence="1">
    <location>
        <begin position="1"/>
        <end position="19"/>
    </location>
</feature>
<name>A0ABT3G5Z1_9BACT</name>
<evidence type="ECO:0000259" key="2">
    <source>
        <dbReference type="PROSITE" id="PS51352"/>
    </source>
</evidence>
<sequence length="384" mass="41061">MKTSFAALFLALSATAAFGQKQGDTVTPESLGKLEWVKGEAPASWEPGKVYILECWATWCGPCIAAIPHVDALYDKYQEKGLGVIGVNVWEDGKDKVAEFVKTKGDGMSYPIAYTGKGGAFEKEWLEPAGVKGIPHAFIVKDGKVVLTSHPAQLSEEVIEALLSGGDGEAKALEAIKAKQAEQEKMSKVFQEFRAASKNKDIAGMEKALGELGTLDAENPNLTALKMEVSIAKQDWAAAETQIMELHGKPSAIMVLMQAARTASEPEMPAGFRKVVATELSSVLETNKQAFLIPTLVKLQWGLGEKEAAQASAKKGAEYAREAAAKNPKFPVVPFERFAEAVEKGEIPDDATFSGWIKEASSVAVKPAVPAAEVKPAPEAATKN</sequence>
<feature type="domain" description="Thioredoxin" evidence="2">
    <location>
        <begin position="20"/>
        <end position="164"/>
    </location>
</feature>
<dbReference type="SUPFAM" id="SSF52833">
    <property type="entry name" value="Thioredoxin-like"/>
    <property type="match status" value="1"/>
</dbReference>
<evidence type="ECO:0000256" key="1">
    <source>
        <dbReference type="SAM" id="SignalP"/>
    </source>
</evidence>
<comment type="caution">
    <text evidence="3">The sequence shown here is derived from an EMBL/GenBank/DDBJ whole genome shotgun (WGS) entry which is preliminary data.</text>
</comment>
<protein>
    <submittedName>
        <fullName evidence="3">Redoxin family protein</fullName>
    </submittedName>
</protein>
<keyword evidence="1" id="KW-0732">Signal</keyword>